<dbReference type="Pfam" id="PF13579">
    <property type="entry name" value="Glyco_trans_4_4"/>
    <property type="match status" value="1"/>
</dbReference>
<dbReference type="InterPro" id="IPR050194">
    <property type="entry name" value="Glycosyltransferase_grp1"/>
</dbReference>
<evidence type="ECO:0000313" key="3">
    <source>
        <dbReference type="EMBL" id="SNT71953.1"/>
    </source>
</evidence>
<dbReference type="PANTHER" id="PTHR45947">
    <property type="entry name" value="SULFOQUINOVOSYL TRANSFERASE SQD2"/>
    <property type="match status" value="1"/>
</dbReference>
<feature type="domain" description="Glycosyltransferase subfamily 4-like N-terminal" evidence="2">
    <location>
        <begin position="18"/>
        <end position="173"/>
    </location>
</feature>
<sequence length="371" mass="40304">MNCSALRIIHVFPTFAIGGQQMRLASLARGLGSDFRHVVVGLDGDLGALAAFDGVEIEAKTFALRKGRGLFPENIVRLRRLLGDSGADLLCTYNFGAIEAAIANRFGPRLAHVHHEDGFGPDEAFGRQKRRRVWLRRLALRRATTAVASLGLEQAALEVWRLPRARVKRAPAGVDVKRFAAASRARRAGSPVVIGAVGALRREKNFARLIEAFSAIGGEADARLVIHGEGPERARLEALIRGRGLAGRAFLPGATPAPEDAYAAMDVFALSSDTEQTPLSVMEAMAAGLPVMATDAGDIREMVSEENRPYILPLHDGEAYKAALMTLIRDETLRRNIGAANARRARARFPVEAMVDGFRKIYLDAVVEARR</sequence>
<dbReference type="GO" id="GO:0016758">
    <property type="term" value="F:hexosyltransferase activity"/>
    <property type="evidence" value="ECO:0007669"/>
    <property type="project" value="TreeGrafter"/>
</dbReference>
<dbReference type="EMBL" id="FZQA01000002">
    <property type="protein sequence ID" value="SNT71953.1"/>
    <property type="molecule type" value="Genomic_DNA"/>
</dbReference>
<evidence type="ECO:0000313" key="4">
    <source>
        <dbReference type="Proteomes" id="UP000198346"/>
    </source>
</evidence>
<dbReference type="Proteomes" id="UP000198346">
    <property type="component" value="Unassembled WGS sequence"/>
</dbReference>
<dbReference type="PANTHER" id="PTHR45947:SF3">
    <property type="entry name" value="SULFOQUINOVOSYL TRANSFERASE SQD2"/>
    <property type="match status" value="1"/>
</dbReference>
<dbReference type="AlphaFoldDB" id="A0A239PPH2"/>
<evidence type="ECO:0000259" key="2">
    <source>
        <dbReference type="Pfam" id="PF13579"/>
    </source>
</evidence>
<accession>A0A239PPH2</accession>
<gene>
    <name evidence="3" type="ORF">SAMN06297382_0975</name>
</gene>
<dbReference type="OrthoDB" id="9790710at2"/>
<keyword evidence="4" id="KW-1185">Reference proteome</keyword>
<keyword evidence="3" id="KW-0808">Transferase</keyword>
<feature type="domain" description="Glycosyl transferase family 1" evidence="1">
    <location>
        <begin position="189"/>
        <end position="341"/>
    </location>
</feature>
<dbReference type="Pfam" id="PF00534">
    <property type="entry name" value="Glycos_transf_1"/>
    <property type="match status" value="1"/>
</dbReference>
<name>A0A239PPH2_9PROT</name>
<dbReference type="SUPFAM" id="SSF53756">
    <property type="entry name" value="UDP-Glycosyltransferase/glycogen phosphorylase"/>
    <property type="match status" value="1"/>
</dbReference>
<reference evidence="3 4" key="1">
    <citation type="submission" date="2017-07" db="EMBL/GenBank/DDBJ databases">
        <authorList>
            <person name="Sun Z.S."/>
            <person name="Albrecht U."/>
            <person name="Echele G."/>
            <person name="Lee C.C."/>
        </authorList>
    </citation>
    <scope>NUCLEOTIDE SEQUENCE [LARGE SCALE GENOMIC DNA]</scope>
    <source>
        <strain evidence="3 4">CGMCC 1.12710</strain>
    </source>
</reference>
<dbReference type="Gene3D" id="3.40.50.2000">
    <property type="entry name" value="Glycogen Phosphorylase B"/>
    <property type="match status" value="2"/>
</dbReference>
<proteinExistence type="predicted"/>
<organism evidence="3 4">
    <name type="scientific">Amphiplicatus metriothermophilus</name>
    <dbReference type="NCBI Taxonomy" id="1519374"/>
    <lineage>
        <taxon>Bacteria</taxon>
        <taxon>Pseudomonadati</taxon>
        <taxon>Pseudomonadota</taxon>
        <taxon>Alphaproteobacteria</taxon>
        <taxon>Parvularculales</taxon>
        <taxon>Parvularculaceae</taxon>
        <taxon>Amphiplicatus</taxon>
    </lineage>
</organism>
<dbReference type="InterPro" id="IPR001296">
    <property type="entry name" value="Glyco_trans_1"/>
</dbReference>
<evidence type="ECO:0000259" key="1">
    <source>
        <dbReference type="Pfam" id="PF00534"/>
    </source>
</evidence>
<dbReference type="RefSeq" id="WP_089411497.1">
    <property type="nucleotide sequence ID" value="NZ_FZQA01000002.1"/>
</dbReference>
<protein>
    <submittedName>
        <fullName evidence="3">Glycosyltransferase involved in cell wall bisynthesis</fullName>
    </submittedName>
</protein>
<dbReference type="InterPro" id="IPR028098">
    <property type="entry name" value="Glyco_trans_4-like_N"/>
</dbReference>